<comment type="subunit">
    <text evidence="4">Homodimer.</text>
</comment>
<evidence type="ECO:0000256" key="5">
    <source>
        <dbReference type="ARBA" id="ARBA00022679"/>
    </source>
</evidence>
<evidence type="ECO:0000256" key="4">
    <source>
        <dbReference type="ARBA" id="ARBA00011738"/>
    </source>
</evidence>
<dbReference type="Gene3D" id="3.40.190.10">
    <property type="entry name" value="Periplasmic binding protein-like II"/>
    <property type="match status" value="2"/>
</dbReference>
<keyword evidence="8" id="KW-0784">Thiamine biosynthesis</keyword>
<evidence type="ECO:0000256" key="3">
    <source>
        <dbReference type="ARBA" id="ARBA00009406"/>
    </source>
</evidence>
<comment type="similarity">
    <text evidence="3">Belongs to the NMT1/THI5 family.</text>
</comment>
<dbReference type="GO" id="GO:0016740">
    <property type="term" value="F:transferase activity"/>
    <property type="evidence" value="ECO:0007669"/>
    <property type="project" value="UniProtKB-KW"/>
</dbReference>
<evidence type="ECO:0000256" key="6">
    <source>
        <dbReference type="ARBA" id="ARBA00022723"/>
    </source>
</evidence>
<feature type="domain" description="SsuA/THI5-like" evidence="13">
    <location>
        <begin position="42"/>
        <end position="253"/>
    </location>
</feature>
<accession>A0A7S9D172</accession>
<evidence type="ECO:0000256" key="11">
    <source>
        <dbReference type="ARBA" id="ARBA00048179"/>
    </source>
</evidence>
<protein>
    <recommendedName>
        <fullName evidence="10">Thiamine pyrimidine synthase</fullName>
    </recommendedName>
</protein>
<evidence type="ECO:0000313" key="15">
    <source>
        <dbReference type="Proteomes" id="UP000594621"/>
    </source>
</evidence>
<name>A0A7S9D172_9BRAD</name>
<keyword evidence="7" id="KW-0663">Pyridoxal phosphate</keyword>
<gene>
    <name evidence="14" type="ORF">IC761_22550</name>
</gene>
<organism evidence="14 15">
    <name type="scientific">Bradyrhizobium commune</name>
    <dbReference type="NCBI Taxonomy" id="83627"/>
    <lineage>
        <taxon>Bacteria</taxon>
        <taxon>Pseudomonadati</taxon>
        <taxon>Pseudomonadota</taxon>
        <taxon>Alphaproteobacteria</taxon>
        <taxon>Hyphomicrobiales</taxon>
        <taxon>Nitrobacteraceae</taxon>
        <taxon>Bradyrhizobium</taxon>
    </lineage>
</organism>
<dbReference type="PANTHER" id="PTHR31528:SF1">
    <property type="entry name" value="4-AMINO-5-HYDROXYMETHYL-2-METHYLPYRIMIDINE PHOSPHATE SYNTHASE THI11-RELATED"/>
    <property type="match status" value="1"/>
</dbReference>
<dbReference type="AlphaFoldDB" id="A0A7S9D172"/>
<dbReference type="KEGG" id="bcou:IC761_22550"/>
<comment type="catalytic activity">
    <reaction evidence="11">
        <text>N(6)-(pyridoxal phosphate)-L-lysyl-[4-amino-5-hydroxymethyl-2-methylpyrimidine phosphate synthase] + L-histidyl-[4-amino-5-hydroxymethyl-2-methylpyrimidine phosphate synthase] + 2 Fe(3+) + 4 H2O = L-lysyl-[4-amino-5-hydroxymethyl-2-methylpyrimidine phosphate synthase] + (2S)-2-amino-5-hydroxy-4-oxopentanoyl-[4-amino-5-hydroxymethyl-2-methylpyrimidine phosphate synthase] + 4-amino-2-methyl-5-(phosphooxymethyl)pyrimidine + 3-oxopropanoate + 2 Fe(2+) + 2 H(+)</text>
        <dbReference type="Rhea" id="RHEA:65756"/>
        <dbReference type="Rhea" id="RHEA-COMP:16892"/>
        <dbReference type="Rhea" id="RHEA-COMP:16893"/>
        <dbReference type="Rhea" id="RHEA-COMP:16894"/>
        <dbReference type="Rhea" id="RHEA-COMP:16895"/>
        <dbReference type="ChEBI" id="CHEBI:15377"/>
        <dbReference type="ChEBI" id="CHEBI:15378"/>
        <dbReference type="ChEBI" id="CHEBI:29033"/>
        <dbReference type="ChEBI" id="CHEBI:29034"/>
        <dbReference type="ChEBI" id="CHEBI:29969"/>
        <dbReference type="ChEBI" id="CHEBI:29979"/>
        <dbReference type="ChEBI" id="CHEBI:33190"/>
        <dbReference type="ChEBI" id="CHEBI:58354"/>
        <dbReference type="ChEBI" id="CHEBI:143915"/>
        <dbReference type="ChEBI" id="CHEBI:157692"/>
    </reaction>
    <physiologicalReaction direction="left-to-right" evidence="11">
        <dbReference type="Rhea" id="RHEA:65757"/>
    </physiologicalReaction>
</comment>
<evidence type="ECO:0000256" key="2">
    <source>
        <dbReference type="ARBA" id="ARBA00004948"/>
    </source>
</evidence>
<evidence type="ECO:0000256" key="1">
    <source>
        <dbReference type="ARBA" id="ARBA00003469"/>
    </source>
</evidence>
<dbReference type="PANTHER" id="PTHR31528">
    <property type="entry name" value="4-AMINO-5-HYDROXYMETHYL-2-METHYLPYRIMIDINE PHOSPHATE SYNTHASE THI11-RELATED"/>
    <property type="match status" value="1"/>
</dbReference>
<evidence type="ECO:0000256" key="8">
    <source>
        <dbReference type="ARBA" id="ARBA00022977"/>
    </source>
</evidence>
<dbReference type="InterPro" id="IPR015168">
    <property type="entry name" value="SsuA/THI5"/>
</dbReference>
<reference evidence="14 15" key="1">
    <citation type="submission" date="2020-09" db="EMBL/GenBank/DDBJ databases">
        <title>Complete genomes of bradyrhizobia occurring on native shrubby legumes in Australia.</title>
        <authorList>
            <person name="Lafay B."/>
        </authorList>
    </citation>
    <scope>NUCLEOTIDE SEQUENCE [LARGE SCALE GENOMIC DNA]</scope>
    <source>
        <strain evidence="14 15">BDV5040</strain>
    </source>
</reference>
<dbReference type="Proteomes" id="UP000594621">
    <property type="component" value="Chromosome"/>
</dbReference>
<feature type="signal peptide" evidence="12">
    <location>
        <begin position="1"/>
        <end position="27"/>
    </location>
</feature>
<evidence type="ECO:0000256" key="10">
    <source>
        <dbReference type="ARBA" id="ARBA00033171"/>
    </source>
</evidence>
<evidence type="ECO:0000313" key="14">
    <source>
        <dbReference type="EMBL" id="QPF89291.1"/>
    </source>
</evidence>
<evidence type="ECO:0000259" key="13">
    <source>
        <dbReference type="Pfam" id="PF09084"/>
    </source>
</evidence>
<feature type="chain" id="PRO_5033039908" description="Thiamine pyrimidine synthase" evidence="12">
    <location>
        <begin position="28"/>
        <end position="336"/>
    </location>
</feature>
<dbReference type="InterPro" id="IPR027939">
    <property type="entry name" value="NMT1/THI5"/>
</dbReference>
<keyword evidence="9" id="KW-0408">Iron</keyword>
<comment type="pathway">
    <text evidence="2">Cofactor biosynthesis; thiamine diphosphate biosynthesis.</text>
</comment>
<keyword evidence="5" id="KW-0808">Transferase</keyword>
<dbReference type="RefSeq" id="WP_195798830.1">
    <property type="nucleotide sequence ID" value="NZ_CP061379.1"/>
</dbReference>
<dbReference type="EMBL" id="CP061379">
    <property type="protein sequence ID" value="QPF89291.1"/>
    <property type="molecule type" value="Genomic_DNA"/>
</dbReference>
<dbReference type="GO" id="GO:0009228">
    <property type="term" value="P:thiamine biosynthetic process"/>
    <property type="evidence" value="ECO:0007669"/>
    <property type="project" value="UniProtKB-KW"/>
</dbReference>
<dbReference type="SUPFAM" id="SSF53850">
    <property type="entry name" value="Periplasmic binding protein-like II"/>
    <property type="match status" value="1"/>
</dbReference>
<evidence type="ECO:0000256" key="7">
    <source>
        <dbReference type="ARBA" id="ARBA00022898"/>
    </source>
</evidence>
<keyword evidence="15" id="KW-1185">Reference proteome</keyword>
<sequence>MTVTRRAMIASSLCAAAWSFSPAIVRAATKATIRMKWLPQGSFAGYYVAVEKGFYREEGLDLEIVPGGPNLLTENLVATEADTFGLSGGTDSVFVARDKGMPVVCFGLAHQVTPFVFVARKDGPVATLRDMKGKRVVAWFTGANYVLAGMLAKAGLAAEDVNIQPQQVSVTPFTNGDVDVCAATVYNELYTIAQRLGRENLRTFVAEDQGITVPRDTLITSEKIMRDNPAMAAALLRASIRGWKEVFANPAGAVDTLLKIAPTLDRAHQEFSIRENKRLLTAGSAPQQGLLWLDMTAIRSAHDFFLAAKVIGKPVELDKAFSLAPLQSIPLSERQA</sequence>
<comment type="function">
    <text evidence="1">Responsible for the formation of the pyrimidine heterocycle in the thiamine biosynthesis pathway. Catalyzes the formation of hydroxymethylpyrimidine phosphate (HMP-P) from histidine and pyridoxal phosphate (PLP). The protein uses PLP and the active site histidine to form HMP-P, generating an inactive enzyme. The enzyme can only undergo a single turnover, which suggests it is a suicide enzyme.</text>
</comment>
<evidence type="ECO:0000256" key="12">
    <source>
        <dbReference type="SAM" id="SignalP"/>
    </source>
</evidence>
<proteinExistence type="inferred from homology"/>
<dbReference type="GO" id="GO:0046872">
    <property type="term" value="F:metal ion binding"/>
    <property type="evidence" value="ECO:0007669"/>
    <property type="project" value="UniProtKB-KW"/>
</dbReference>
<keyword evidence="12" id="KW-0732">Signal</keyword>
<keyword evidence="6" id="KW-0479">Metal-binding</keyword>
<dbReference type="Pfam" id="PF09084">
    <property type="entry name" value="NMT1"/>
    <property type="match status" value="1"/>
</dbReference>
<evidence type="ECO:0000256" key="9">
    <source>
        <dbReference type="ARBA" id="ARBA00023004"/>
    </source>
</evidence>